<dbReference type="PANTHER" id="PTHR22983:SF6">
    <property type="entry name" value="SERINE_THREONINE-PROTEIN KINASE 36"/>
    <property type="match status" value="1"/>
</dbReference>
<evidence type="ECO:0000256" key="13">
    <source>
        <dbReference type="ARBA" id="ARBA00075375"/>
    </source>
</evidence>
<dbReference type="OrthoDB" id="266718at2759"/>
<dbReference type="PANTHER" id="PTHR22983">
    <property type="entry name" value="PROTEIN KINASE RELATED"/>
    <property type="match status" value="1"/>
</dbReference>
<proteinExistence type="predicted"/>
<dbReference type="InterPro" id="IPR011989">
    <property type="entry name" value="ARM-like"/>
</dbReference>
<dbReference type="Gene3D" id="1.10.510.10">
    <property type="entry name" value="Transferase(Phosphotransferase) domain 1"/>
    <property type="match status" value="1"/>
</dbReference>
<dbReference type="InterPro" id="IPR008271">
    <property type="entry name" value="Ser/Thr_kinase_AS"/>
</dbReference>
<comment type="caution">
    <text evidence="18">The sequence shown here is derived from an EMBL/GenBank/DDBJ whole genome shotgun (WGS) entry which is preliminary data.</text>
</comment>
<feature type="region of interest" description="Disordered" evidence="16">
    <location>
        <begin position="286"/>
        <end position="319"/>
    </location>
</feature>
<evidence type="ECO:0000256" key="16">
    <source>
        <dbReference type="SAM" id="MobiDB-lite"/>
    </source>
</evidence>
<keyword evidence="5" id="KW-0808">Transferase</keyword>
<comment type="catalytic activity">
    <reaction evidence="11">
        <text>L-threonyl-[protein] + ATP = O-phospho-L-threonyl-[protein] + ADP + H(+)</text>
        <dbReference type="Rhea" id="RHEA:46608"/>
        <dbReference type="Rhea" id="RHEA-COMP:11060"/>
        <dbReference type="Rhea" id="RHEA-COMP:11605"/>
        <dbReference type="ChEBI" id="CHEBI:15378"/>
        <dbReference type="ChEBI" id="CHEBI:30013"/>
        <dbReference type="ChEBI" id="CHEBI:30616"/>
        <dbReference type="ChEBI" id="CHEBI:61977"/>
        <dbReference type="ChEBI" id="CHEBI:456216"/>
        <dbReference type="EC" id="2.7.11.1"/>
    </reaction>
</comment>
<dbReference type="SUPFAM" id="SSF56112">
    <property type="entry name" value="Protein kinase-like (PK-like)"/>
    <property type="match status" value="1"/>
</dbReference>
<protein>
    <recommendedName>
        <fullName evidence="2">non-specific serine/threonine protein kinase</fullName>
        <ecNumber evidence="2">2.7.11.1</ecNumber>
    </recommendedName>
    <alternativeName>
        <fullName evidence="13">Fused homolog</fullName>
    </alternativeName>
</protein>
<keyword evidence="6" id="KW-0677">Repeat</keyword>
<dbReference type="Pfam" id="PF00069">
    <property type="entry name" value="Pkinase"/>
    <property type="match status" value="1"/>
</dbReference>
<keyword evidence="19" id="KW-1185">Reference proteome</keyword>
<evidence type="ECO:0000256" key="8">
    <source>
        <dbReference type="ARBA" id="ARBA00022777"/>
    </source>
</evidence>
<evidence type="ECO:0000256" key="14">
    <source>
        <dbReference type="PROSITE-ProRule" id="PRU00259"/>
    </source>
</evidence>
<dbReference type="InterPro" id="IPR017441">
    <property type="entry name" value="Protein_kinase_ATP_BS"/>
</dbReference>
<evidence type="ECO:0000256" key="2">
    <source>
        <dbReference type="ARBA" id="ARBA00012513"/>
    </source>
</evidence>
<dbReference type="FunFam" id="3.30.200.20:FF:000042">
    <property type="entry name" value="Aurora kinase A"/>
    <property type="match status" value="1"/>
</dbReference>
<comment type="subcellular location">
    <subcellularLocation>
        <location evidence="1">Cytoplasm</location>
        <location evidence="1">Cytoskeleton</location>
    </subcellularLocation>
</comment>
<dbReference type="InterPro" id="IPR000357">
    <property type="entry name" value="HEAT"/>
</dbReference>
<dbReference type="InterPro" id="IPR000719">
    <property type="entry name" value="Prot_kinase_dom"/>
</dbReference>
<dbReference type="PROSITE" id="PS00108">
    <property type="entry name" value="PROTEIN_KINASE_ST"/>
    <property type="match status" value="1"/>
</dbReference>
<dbReference type="GO" id="GO:0004674">
    <property type="term" value="F:protein serine/threonine kinase activity"/>
    <property type="evidence" value="ECO:0007669"/>
    <property type="project" value="UniProtKB-KW"/>
</dbReference>
<dbReference type="FunFam" id="1.25.10.10:FF:000223">
    <property type="entry name" value="Serine/threonine-protein kinase TIO"/>
    <property type="match status" value="1"/>
</dbReference>
<feature type="repeat" description="ARM" evidence="14">
    <location>
        <begin position="1220"/>
        <end position="1263"/>
    </location>
</feature>
<keyword evidence="3" id="KW-0963">Cytoplasm</keyword>
<keyword evidence="4" id="KW-0723">Serine/threonine-protein kinase</keyword>
<dbReference type="GO" id="GO:0005737">
    <property type="term" value="C:cytoplasm"/>
    <property type="evidence" value="ECO:0007669"/>
    <property type="project" value="UniProtKB-ARBA"/>
</dbReference>
<dbReference type="SMART" id="SM00220">
    <property type="entry name" value="S_TKc"/>
    <property type="match status" value="1"/>
</dbReference>
<dbReference type="PROSITE" id="PS00107">
    <property type="entry name" value="PROTEIN_KINASE_ATP"/>
    <property type="match status" value="1"/>
</dbReference>
<evidence type="ECO:0000256" key="11">
    <source>
        <dbReference type="ARBA" id="ARBA00047899"/>
    </source>
</evidence>
<dbReference type="EC" id="2.7.11.1" evidence="2"/>
<feature type="compositionally biased region" description="Polar residues" evidence="16">
    <location>
        <begin position="309"/>
        <end position="319"/>
    </location>
</feature>
<name>A0A9W7LW70_HIBTR</name>
<dbReference type="PROSITE" id="PS50176">
    <property type="entry name" value="ARM_REPEAT"/>
    <property type="match status" value="1"/>
</dbReference>
<dbReference type="FunFam" id="1.10.510.10:FF:000292">
    <property type="entry name" value="Serine/threonine-protein kinase 36"/>
    <property type="match status" value="1"/>
</dbReference>
<keyword evidence="7 15" id="KW-0547">Nucleotide-binding</keyword>
<evidence type="ECO:0000256" key="5">
    <source>
        <dbReference type="ARBA" id="ARBA00022679"/>
    </source>
</evidence>
<evidence type="ECO:0000256" key="15">
    <source>
        <dbReference type="PROSITE-ProRule" id="PRU10141"/>
    </source>
</evidence>
<evidence type="ECO:0000256" key="3">
    <source>
        <dbReference type="ARBA" id="ARBA00022490"/>
    </source>
</evidence>
<feature type="domain" description="Protein kinase" evidence="17">
    <location>
        <begin position="6"/>
        <end position="256"/>
    </location>
</feature>
<dbReference type="InterPro" id="IPR000225">
    <property type="entry name" value="Armadillo"/>
</dbReference>
<reference evidence="18" key="1">
    <citation type="submission" date="2023-05" db="EMBL/GenBank/DDBJ databases">
        <title>Genome and transcriptome analyses reveal genes involved in the formation of fine ridges on petal epidermal cells in Hibiscus trionum.</title>
        <authorList>
            <person name="Koshimizu S."/>
            <person name="Masuda S."/>
            <person name="Ishii T."/>
            <person name="Shirasu K."/>
            <person name="Hoshino A."/>
            <person name="Arita M."/>
        </authorList>
    </citation>
    <scope>NUCLEOTIDE SEQUENCE</scope>
    <source>
        <strain evidence="18">Hamamatsu line</strain>
    </source>
</reference>
<evidence type="ECO:0000256" key="7">
    <source>
        <dbReference type="ARBA" id="ARBA00022741"/>
    </source>
</evidence>
<dbReference type="Gene3D" id="1.25.10.10">
    <property type="entry name" value="Leucine-rich Repeat Variant"/>
    <property type="match status" value="1"/>
</dbReference>
<keyword evidence="9 15" id="KW-0067">ATP-binding</keyword>
<dbReference type="Proteomes" id="UP001165190">
    <property type="component" value="Unassembled WGS sequence"/>
</dbReference>
<comment type="catalytic activity">
    <reaction evidence="12">
        <text>L-seryl-[protein] + ATP = O-phospho-L-seryl-[protein] + ADP + H(+)</text>
        <dbReference type="Rhea" id="RHEA:17989"/>
        <dbReference type="Rhea" id="RHEA-COMP:9863"/>
        <dbReference type="Rhea" id="RHEA-COMP:11604"/>
        <dbReference type="ChEBI" id="CHEBI:15378"/>
        <dbReference type="ChEBI" id="CHEBI:29999"/>
        <dbReference type="ChEBI" id="CHEBI:30616"/>
        <dbReference type="ChEBI" id="CHEBI:83421"/>
        <dbReference type="ChEBI" id="CHEBI:456216"/>
        <dbReference type="EC" id="2.7.11.1"/>
    </reaction>
</comment>
<evidence type="ECO:0000256" key="9">
    <source>
        <dbReference type="ARBA" id="ARBA00022840"/>
    </source>
</evidence>
<dbReference type="InterPro" id="IPR016024">
    <property type="entry name" value="ARM-type_fold"/>
</dbReference>
<evidence type="ECO:0000256" key="6">
    <source>
        <dbReference type="ARBA" id="ARBA00022737"/>
    </source>
</evidence>
<evidence type="ECO:0000256" key="10">
    <source>
        <dbReference type="ARBA" id="ARBA00023212"/>
    </source>
</evidence>
<dbReference type="PROSITE" id="PS50011">
    <property type="entry name" value="PROTEIN_KINASE_DOM"/>
    <property type="match status" value="1"/>
</dbReference>
<dbReference type="GO" id="GO:0005856">
    <property type="term" value="C:cytoskeleton"/>
    <property type="evidence" value="ECO:0007669"/>
    <property type="project" value="UniProtKB-SubCell"/>
</dbReference>
<dbReference type="EMBL" id="BSYR01000016">
    <property type="protein sequence ID" value="GMI78798.1"/>
    <property type="molecule type" value="Genomic_DNA"/>
</dbReference>
<accession>A0A9W7LW70</accession>
<evidence type="ECO:0000256" key="12">
    <source>
        <dbReference type="ARBA" id="ARBA00048679"/>
    </source>
</evidence>
<gene>
    <name evidence="18" type="ORF">HRI_001549100</name>
</gene>
<evidence type="ECO:0000256" key="1">
    <source>
        <dbReference type="ARBA" id="ARBA00004245"/>
    </source>
</evidence>
<dbReference type="InterPro" id="IPR011009">
    <property type="entry name" value="Kinase-like_dom_sf"/>
</dbReference>
<dbReference type="GO" id="GO:0005524">
    <property type="term" value="F:ATP binding"/>
    <property type="evidence" value="ECO:0007669"/>
    <property type="project" value="UniProtKB-UniRule"/>
</dbReference>
<dbReference type="CDD" id="cd14002">
    <property type="entry name" value="STKc_STK36"/>
    <property type="match status" value="1"/>
</dbReference>
<dbReference type="SMART" id="SM00185">
    <property type="entry name" value="ARM"/>
    <property type="match status" value="3"/>
</dbReference>
<organism evidence="18 19">
    <name type="scientific">Hibiscus trionum</name>
    <name type="common">Flower of an hour</name>
    <dbReference type="NCBI Taxonomy" id="183268"/>
    <lineage>
        <taxon>Eukaryota</taxon>
        <taxon>Viridiplantae</taxon>
        <taxon>Streptophyta</taxon>
        <taxon>Embryophyta</taxon>
        <taxon>Tracheophyta</taxon>
        <taxon>Spermatophyta</taxon>
        <taxon>Magnoliopsida</taxon>
        <taxon>eudicotyledons</taxon>
        <taxon>Gunneridae</taxon>
        <taxon>Pentapetalae</taxon>
        <taxon>rosids</taxon>
        <taxon>malvids</taxon>
        <taxon>Malvales</taxon>
        <taxon>Malvaceae</taxon>
        <taxon>Malvoideae</taxon>
        <taxon>Hibiscus</taxon>
    </lineage>
</organism>
<keyword evidence="10" id="KW-0206">Cytoskeleton</keyword>
<dbReference type="SUPFAM" id="SSF48371">
    <property type="entry name" value="ARM repeat"/>
    <property type="match status" value="1"/>
</dbReference>
<evidence type="ECO:0000259" key="17">
    <source>
        <dbReference type="PROSITE" id="PS50011"/>
    </source>
</evidence>
<dbReference type="Pfam" id="PF02985">
    <property type="entry name" value="HEAT"/>
    <property type="match status" value="1"/>
</dbReference>
<keyword evidence="8" id="KW-0418">Kinase</keyword>
<evidence type="ECO:0000256" key="4">
    <source>
        <dbReference type="ARBA" id="ARBA00022527"/>
    </source>
</evidence>
<evidence type="ECO:0000313" key="18">
    <source>
        <dbReference type="EMBL" id="GMI78798.1"/>
    </source>
</evidence>
<feature type="binding site" evidence="15">
    <location>
        <position position="39"/>
    </location>
    <ligand>
        <name>ATP</name>
        <dbReference type="ChEBI" id="CHEBI:30616"/>
    </ligand>
</feature>
<sequence length="1347" mass="147168">MGIEEYHVIELVGEGSFGKVYKGRRKYTGQTVAMKFIMKHGKTEKDIHNLRQEIEILRKLKHENIIEMIDSFESQQEFCVVTEFAQGDLFQILEDDKCLPEEQVQAIAKQLVRALHYLHSNRIIHRDMKPQNILIGAGSVVKLCDFGFARAMSTNTVVLRSIKGTPLYMAPELVREQPYNHTVDLWSLGVILYELFVGQPPFYTNSVYALIRHIVKDPVKYPDEMSASFKSFLKGLLNKVPQNRLTWPALLQHPFVKETFDEVEAREVRATTTTTRQTDFVLRDEKNNIQTPNGKENSPAASETCKVPSLQSDAQQNRPNTVQGNSVLNEEFPGFSNTSDVKQTGNLALDRLENNSCTVNGAQIIGQDNEALAVILLPIKKWSEGSQNACRDQEILYSSQSLRILSNLVAAGALHSGGILDEIMCELLNFTAILVGLKSSDVNELVAKSFSVTKILLAENNGIDAATSYFKHWVVLVEIFSQVVSHIEDASGRVFSESCACITTILVRVSQGLRACSLTQVPKGVSSPSVVNESLKQILNHAVTSRLVDHLCLCLATSGASLSSGSTNMLLAACEACTAIWSLMDAHEIFFMKENPSLFPLDALRSHYLARLDIRDHARDWLAGTESAKVVDAVTRAFVRSKSVQFAIVNCLHQRAEPALSAAIHVLSRCCLHNGMIPTVLCGLPNSLPVTTVVSGGADGTIVSELFSILSLCSSLNKDSQTETANLMCKISNPSALILHTCLLLATIAQCLKSTRRNSSIFMLTTSPKKQLSRLTILAQHVSSKDTTITSLQPHSAAAMLALASILSLEGGLSVESAISEIAVPLIPPTSTLCDHLKISSDSENEVGHRSPKAVLSYWHGLRDGCVGLLESKLKWGGPLAVQQLIASGIPLLLINFLARNHSNASRQGVASPNDGVGLSPIGVVWAVSSICYCLSGGVLTFRQTLLSSEHMKLICSLISDVHLKLVRSWVGPGGGGDGVKDTINTVIDFLAFPFVAVQNAPGLPAATASVNSGFILNMGSPAERVCKEDKEMVKAIVEDMGKYVKILLEVGVPGIVLRCLDQLESKDLGRTVAFLAKMIGHRPLAVQLVGKGLLDPNRIRRLLDSSSPRDVILDTLMVVSDLARMDKGFYEFINGALILDTLRDFLAHEDPNVRAKACNALGNMCRHSAYFYDSLARHHIIGLLIDRCADPDRRTRKFACFAIGNAAYHNDTLYEELRRSIPQLAKLLVSEEEDKTKANAAGALSNLVRNSNKLCEEIISNGAMQALLKLVADCSVVSLNPSKKDAINESPLKIALFSLGKMCAYPNCRQFLRSSELFPMISRLRQSPDSSIAKLALAIVSKVGDA</sequence>
<evidence type="ECO:0000313" key="19">
    <source>
        <dbReference type="Proteomes" id="UP001165190"/>
    </source>
</evidence>
<feature type="compositionally biased region" description="Polar residues" evidence="16">
    <location>
        <begin position="288"/>
        <end position="301"/>
    </location>
</feature>